<evidence type="ECO:0000259" key="4">
    <source>
        <dbReference type="Pfam" id="PF00534"/>
    </source>
</evidence>
<dbReference type="RefSeq" id="WP_112218809.1">
    <property type="nucleotide sequence ID" value="NZ_MVJN01000003.1"/>
</dbReference>
<gene>
    <name evidence="5" type="ORF">B1207_04565</name>
</gene>
<evidence type="ECO:0000256" key="2">
    <source>
        <dbReference type="SAM" id="Coils"/>
    </source>
</evidence>
<dbReference type="GO" id="GO:0016757">
    <property type="term" value="F:glycosyltransferase activity"/>
    <property type="evidence" value="ECO:0007669"/>
    <property type="project" value="InterPro"/>
</dbReference>
<dbReference type="PANTHER" id="PTHR46401">
    <property type="entry name" value="GLYCOSYLTRANSFERASE WBBK-RELATED"/>
    <property type="match status" value="1"/>
</dbReference>
<reference evidence="5 6" key="1">
    <citation type="submission" date="2017-02" db="EMBL/GenBank/DDBJ databases">
        <title>Legionella quilivanii strain from human: case report and whole genome sequencing analysis.</title>
        <authorList>
            <person name="Lalancette C."/>
            <person name="Leduc J.-M."/>
            <person name="Levesque S."/>
            <person name="Fournier E."/>
            <person name="Saoud J."/>
            <person name="Faucher S.P."/>
            <person name="Bernard K."/>
            <person name="Martineau C."/>
            <person name="Longtin J."/>
        </authorList>
    </citation>
    <scope>NUCLEOTIDE SEQUENCE [LARGE SCALE GENOMIC DNA]</scope>
    <source>
        <strain evidence="5 6">ID143958</strain>
    </source>
</reference>
<dbReference type="Proteomes" id="UP000249458">
    <property type="component" value="Unassembled WGS sequence"/>
</dbReference>
<keyword evidence="3" id="KW-1133">Transmembrane helix</keyword>
<evidence type="ECO:0000313" key="6">
    <source>
        <dbReference type="Proteomes" id="UP000249458"/>
    </source>
</evidence>
<dbReference type="Pfam" id="PF00534">
    <property type="entry name" value="Glycos_transf_1"/>
    <property type="match status" value="1"/>
</dbReference>
<dbReference type="PANTHER" id="PTHR46401:SF2">
    <property type="entry name" value="GLYCOSYLTRANSFERASE WBBK-RELATED"/>
    <property type="match status" value="1"/>
</dbReference>
<dbReference type="AlphaFoldDB" id="A0A364LL32"/>
<sequence length="518" mass="60754">MSIKKCGVYLVYPSSSGIYDEQSEELVNLFRTMEKESREMVVACPSWSQKGLQQFFTRNNLSASNLELLSPPAKPLIFKLIQWSATIRKKLNPHRASLIAKTLSNKFFRIMNFFAVRLVTTRSYVVFTGLCLLFCLMAPLGLALGMVYFCYLIGQRILQRGDRQVKGFFLKNRKSPNSRNKNYIYEAVIHNEFEKILELVNHRDDIETWIYPLHSYIQVSRLKGNFTMLADSIFNSPLIQADQRYVSKLVDMQCNIKNARRLITSSERNRRRLMKQYGKQEEKISILQPYPLNLHQSIEVTGFVDNRAAILLLSRNLLKMIYYRNYSTEFPFHHQGDEMSFLFYNCRLKSNSNLMSLLKAYQYLLEKKRLNAKLLIYIHRVETKTMEYIQKHQLYQHVLWISDLSTQELAACYNLADLVIDPAFDAYNIQYLFIESLSFDTPMIVSNHYRNDFLISDIDSVSCFDPYDWEAMADKILWAMENREEVLAIQREIYQALLQQPSAVRKLRNIKKEALAVS</sequence>
<organism evidence="5 6">
    <name type="scientific">Legionella quinlivanii</name>
    <dbReference type="NCBI Taxonomy" id="45073"/>
    <lineage>
        <taxon>Bacteria</taxon>
        <taxon>Pseudomonadati</taxon>
        <taxon>Pseudomonadota</taxon>
        <taxon>Gammaproteobacteria</taxon>
        <taxon>Legionellales</taxon>
        <taxon>Legionellaceae</taxon>
        <taxon>Legionella</taxon>
    </lineage>
</organism>
<dbReference type="EMBL" id="MVJN01000003">
    <property type="protein sequence ID" value="RAP37451.1"/>
    <property type="molecule type" value="Genomic_DNA"/>
</dbReference>
<proteinExistence type="predicted"/>
<dbReference type="Gene3D" id="3.40.50.2000">
    <property type="entry name" value="Glycogen Phosphorylase B"/>
    <property type="match status" value="1"/>
</dbReference>
<dbReference type="SUPFAM" id="SSF53756">
    <property type="entry name" value="UDP-Glycosyltransferase/glycogen phosphorylase"/>
    <property type="match status" value="1"/>
</dbReference>
<evidence type="ECO:0000256" key="3">
    <source>
        <dbReference type="SAM" id="Phobius"/>
    </source>
</evidence>
<evidence type="ECO:0000313" key="5">
    <source>
        <dbReference type="EMBL" id="RAP37451.1"/>
    </source>
</evidence>
<evidence type="ECO:0000256" key="1">
    <source>
        <dbReference type="ARBA" id="ARBA00022679"/>
    </source>
</evidence>
<keyword evidence="1" id="KW-0808">Transferase</keyword>
<name>A0A364LL32_9GAMM</name>
<accession>A0A364LL32</accession>
<feature type="domain" description="Glycosyl transferase family 1" evidence="4">
    <location>
        <begin position="340"/>
        <end position="489"/>
    </location>
</feature>
<keyword evidence="3" id="KW-0472">Membrane</keyword>
<keyword evidence="2" id="KW-0175">Coiled coil</keyword>
<feature type="transmembrane region" description="Helical" evidence="3">
    <location>
        <begin position="125"/>
        <end position="153"/>
    </location>
</feature>
<feature type="coiled-coil region" evidence="2">
    <location>
        <begin position="249"/>
        <end position="283"/>
    </location>
</feature>
<protein>
    <recommendedName>
        <fullName evidence="4">Glycosyl transferase family 1 domain-containing protein</fullName>
    </recommendedName>
</protein>
<keyword evidence="3" id="KW-0812">Transmembrane</keyword>
<comment type="caution">
    <text evidence="5">The sequence shown here is derived from an EMBL/GenBank/DDBJ whole genome shotgun (WGS) entry which is preliminary data.</text>
</comment>
<dbReference type="InterPro" id="IPR001296">
    <property type="entry name" value="Glyco_trans_1"/>
</dbReference>